<dbReference type="AlphaFoldDB" id="H3BA81"/>
<dbReference type="GeneTree" id="ENSGT00390000001867"/>
<accession>H3BA81</accession>
<reference evidence="1" key="2">
    <citation type="submission" date="2025-08" db="UniProtKB">
        <authorList>
            <consortium name="Ensembl"/>
        </authorList>
    </citation>
    <scope>IDENTIFICATION</scope>
</reference>
<dbReference type="Ensembl" id="ENSLACT00000018935.1">
    <property type="protein sequence ID" value="ENSLACP00000018802.1"/>
    <property type="gene ID" value="ENSLACG00000016550.1"/>
</dbReference>
<dbReference type="PANTHER" id="PTHR35673:SF1">
    <property type="entry name" value="UPF0500 PROTEIN C1ORF216"/>
    <property type="match status" value="1"/>
</dbReference>
<evidence type="ECO:0000313" key="1">
    <source>
        <dbReference type="Ensembl" id="ENSLACP00000018802.1"/>
    </source>
</evidence>
<sequence>MFKIHQAGMALNSDSQLKEIKEREFKQDKNFNIVGESYEKNENFSQILARIQTEGESVKLEYETNPSEEAAIVSVQQGEKSEEVKDNYNNFACSPLEDNGYASSSLSIDSPDSGNGNTWDVKDSAFDSDTLFPTLLEAFQSLQDKERFKEQEKERHQAQLIMYRRLALLRWIRSLQQKIIDQQNRLQENYDTILDNRKELLRCIKNSSMHQKDS</sequence>
<dbReference type="InterPro" id="IPR027812">
    <property type="entry name" value="DUF4653"/>
</dbReference>
<reference evidence="1" key="3">
    <citation type="submission" date="2025-09" db="UniProtKB">
        <authorList>
            <consortium name="Ensembl"/>
        </authorList>
    </citation>
    <scope>IDENTIFICATION</scope>
</reference>
<name>H3BA81_LATCH</name>
<keyword evidence="2" id="KW-1185">Reference proteome</keyword>
<proteinExistence type="predicted"/>
<dbReference type="PANTHER" id="PTHR35673">
    <property type="entry name" value="UPF0500 PROTEIN C1ORF216"/>
    <property type="match status" value="1"/>
</dbReference>
<gene>
    <name evidence="1" type="primary">C1orf216</name>
</gene>
<organism evidence="1 2">
    <name type="scientific">Latimeria chalumnae</name>
    <name type="common">Coelacanth</name>
    <dbReference type="NCBI Taxonomy" id="7897"/>
    <lineage>
        <taxon>Eukaryota</taxon>
        <taxon>Metazoa</taxon>
        <taxon>Chordata</taxon>
        <taxon>Craniata</taxon>
        <taxon>Vertebrata</taxon>
        <taxon>Euteleostomi</taxon>
        <taxon>Coelacanthiformes</taxon>
        <taxon>Coelacanthidae</taxon>
        <taxon>Latimeria</taxon>
    </lineage>
</organism>
<protein>
    <submittedName>
        <fullName evidence="1">Chromosome 1 open reading frame 216</fullName>
    </submittedName>
</protein>
<evidence type="ECO:0000313" key="2">
    <source>
        <dbReference type="Proteomes" id="UP000008672"/>
    </source>
</evidence>
<dbReference type="Pfam" id="PF15546">
    <property type="entry name" value="DUF4653"/>
    <property type="match status" value="1"/>
</dbReference>
<reference evidence="2" key="1">
    <citation type="submission" date="2011-08" db="EMBL/GenBank/DDBJ databases">
        <title>The draft genome of Latimeria chalumnae.</title>
        <authorList>
            <person name="Di Palma F."/>
            <person name="Alfoldi J."/>
            <person name="Johnson J."/>
            <person name="Berlin A."/>
            <person name="Gnerre S."/>
            <person name="Jaffe D."/>
            <person name="MacCallum I."/>
            <person name="Young S."/>
            <person name="Walker B.J."/>
            <person name="Lander E."/>
            <person name="Lindblad-Toh K."/>
        </authorList>
    </citation>
    <scope>NUCLEOTIDE SEQUENCE [LARGE SCALE GENOMIC DNA]</scope>
    <source>
        <strain evidence="2">Wild caught</strain>
    </source>
</reference>
<dbReference type="Proteomes" id="UP000008672">
    <property type="component" value="Unassembled WGS sequence"/>
</dbReference>
<dbReference type="EMBL" id="AFYH01014219">
    <property type="status" value="NOT_ANNOTATED_CDS"/>
    <property type="molecule type" value="Genomic_DNA"/>
</dbReference>